<dbReference type="PROSITE" id="PS51186">
    <property type="entry name" value="GNAT"/>
    <property type="match status" value="1"/>
</dbReference>
<dbReference type="PANTHER" id="PTHR43233:SF1">
    <property type="entry name" value="FAMILY N-ACETYLTRANSFERASE, PUTATIVE (AFU_ORTHOLOGUE AFUA_6G03350)-RELATED"/>
    <property type="match status" value="1"/>
</dbReference>
<dbReference type="InterPro" id="IPR053144">
    <property type="entry name" value="Acetyltransferase_Butenolide"/>
</dbReference>
<name>A0ABQ1RM70_9ALTE</name>
<sequence>MSAPIEILNIAPEPQDFMRLRESAGWRNPDLQTVTESIANTLFWVTIWLNKNLVATARIVGDGNMYFYIQDVIVLPSEQGQGVGSLLMNEIETYLHRRCAAGATVGLLSAFGKEAFYQRFGYSIRNGETLGFGMCKFM</sequence>
<reference evidence="3" key="1">
    <citation type="journal article" date="2019" name="Int. J. Syst. Evol. Microbiol.">
        <title>The Global Catalogue of Microorganisms (GCM) 10K type strain sequencing project: providing services to taxonomists for standard genome sequencing and annotation.</title>
        <authorList>
            <consortium name="The Broad Institute Genomics Platform"/>
            <consortium name="The Broad Institute Genome Sequencing Center for Infectious Disease"/>
            <person name="Wu L."/>
            <person name="Ma J."/>
        </authorList>
    </citation>
    <scope>NUCLEOTIDE SEQUENCE [LARGE SCALE GENOMIC DNA]</scope>
    <source>
        <strain evidence="3">CGMCC 1.12923</strain>
    </source>
</reference>
<evidence type="ECO:0000313" key="2">
    <source>
        <dbReference type="EMBL" id="GGD74565.1"/>
    </source>
</evidence>
<dbReference type="InterPro" id="IPR016181">
    <property type="entry name" value="Acyl_CoA_acyltransferase"/>
</dbReference>
<evidence type="ECO:0000259" key="1">
    <source>
        <dbReference type="PROSITE" id="PS51186"/>
    </source>
</evidence>
<dbReference type="PANTHER" id="PTHR43233">
    <property type="entry name" value="FAMILY N-ACETYLTRANSFERASE, PUTATIVE (AFU_ORTHOLOGUE AFUA_6G03350)-RELATED"/>
    <property type="match status" value="1"/>
</dbReference>
<accession>A0ABQ1RM70</accession>
<dbReference type="Proteomes" id="UP000614272">
    <property type="component" value="Unassembled WGS sequence"/>
</dbReference>
<dbReference type="Gene3D" id="3.40.630.30">
    <property type="match status" value="1"/>
</dbReference>
<organism evidence="2 3">
    <name type="scientific">Lacimicrobium alkaliphilum</name>
    <dbReference type="NCBI Taxonomy" id="1526571"/>
    <lineage>
        <taxon>Bacteria</taxon>
        <taxon>Pseudomonadati</taxon>
        <taxon>Pseudomonadota</taxon>
        <taxon>Gammaproteobacteria</taxon>
        <taxon>Alteromonadales</taxon>
        <taxon>Alteromonadaceae</taxon>
        <taxon>Lacimicrobium</taxon>
    </lineage>
</organism>
<gene>
    <name evidence="2" type="ORF">GCM10011357_32010</name>
</gene>
<evidence type="ECO:0000313" key="3">
    <source>
        <dbReference type="Proteomes" id="UP000614272"/>
    </source>
</evidence>
<dbReference type="EMBL" id="BMGJ01000015">
    <property type="protein sequence ID" value="GGD74565.1"/>
    <property type="molecule type" value="Genomic_DNA"/>
</dbReference>
<comment type="caution">
    <text evidence="2">The sequence shown here is derived from an EMBL/GenBank/DDBJ whole genome shotgun (WGS) entry which is preliminary data.</text>
</comment>
<dbReference type="RefSeq" id="WP_099035927.1">
    <property type="nucleotide sequence ID" value="NZ_BMGJ01000015.1"/>
</dbReference>
<dbReference type="InterPro" id="IPR000182">
    <property type="entry name" value="GNAT_dom"/>
</dbReference>
<feature type="domain" description="N-acetyltransferase" evidence="1">
    <location>
        <begin position="5"/>
        <end position="138"/>
    </location>
</feature>
<proteinExistence type="predicted"/>
<dbReference type="CDD" id="cd04301">
    <property type="entry name" value="NAT_SF"/>
    <property type="match status" value="1"/>
</dbReference>
<dbReference type="SUPFAM" id="SSF55729">
    <property type="entry name" value="Acyl-CoA N-acyltransferases (Nat)"/>
    <property type="match status" value="1"/>
</dbReference>
<keyword evidence="3" id="KW-1185">Reference proteome</keyword>
<dbReference type="Pfam" id="PF00583">
    <property type="entry name" value="Acetyltransf_1"/>
    <property type="match status" value="1"/>
</dbReference>
<protein>
    <submittedName>
        <fullName evidence="2">N-acetyltransferase</fullName>
    </submittedName>
</protein>